<keyword evidence="2" id="KW-0378">Hydrolase</keyword>
<accession>A0A6G0XM27</accession>
<dbReference type="Pfam" id="PF00328">
    <property type="entry name" value="His_Phos_2"/>
    <property type="match status" value="1"/>
</dbReference>
<reference evidence="6 7" key="1">
    <citation type="submission" date="2019-07" db="EMBL/GenBank/DDBJ databases">
        <title>Genomics analysis of Aphanomyces spp. identifies a new class of oomycete effector associated with host adaptation.</title>
        <authorList>
            <person name="Gaulin E."/>
        </authorList>
    </citation>
    <scope>NUCLEOTIDE SEQUENCE [LARGE SCALE GENOMIC DNA]</scope>
    <source>
        <strain evidence="6 7">ATCC 201684</strain>
    </source>
</reference>
<dbReference type="InterPro" id="IPR029033">
    <property type="entry name" value="His_PPase_superfam"/>
</dbReference>
<proteinExistence type="inferred from homology"/>
<organism evidence="6 7">
    <name type="scientific">Aphanomyces euteiches</name>
    <dbReference type="NCBI Taxonomy" id="100861"/>
    <lineage>
        <taxon>Eukaryota</taxon>
        <taxon>Sar</taxon>
        <taxon>Stramenopiles</taxon>
        <taxon>Oomycota</taxon>
        <taxon>Saprolegniomycetes</taxon>
        <taxon>Saprolegniales</taxon>
        <taxon>Verrucalvaceae</taxon>
        <taxon>Aphanomyces</taxon>
    </lineage>
</organism>
<keyword evidence="4" id="KW-0812">Transmembrane</keyword>
<dbReference type="VEuPathDB" id="FungiDB:AeMF1_020842"/>
<keyword evidence="4" id="KW-0472">Membrane</keyword>
<comment type="caution">
    <text evidence="6">The sequence shown here is derived from an EMBL/GenBank/DDBJ whole genome shotgun (WGS) entry which is preliminary data.</text>
</comment>
<gene>
    <name evidence="6" type="ORF">Ae201684_003404</name>
</gene>
<dbReference type="Proteomes" id="UP000481153">
    <property type="component" value="Unassembled WGS sequence"/>
</dbReference>
<sequence>MEERSGRRRATQVLAFACIYLTSCDLVHAQPAAYPEFPYCSKHVEQNVIERLPSPDQYKLQQVQIVMRHGARVLASHSFCWAGYNVTWTCNARMHVSPSLEVGGALSSHHVYDNKYLDGETVLKGNCHIGQLLDEGYNQKVENGRIFRKAYVETNQLFRSDEQIDLSNSNDFYLSSTDMQRTVMSGQLVIDAMFPPAVTSDAVVPWHIGDIAQSSYVPNPSSCPKLADIKAQYESSAGYIQWHDAHAPVVNLTKTIFDTYDERILFDCLLTSRCSMPSSLPPTLSVAQYDSIVNYERDKRMKIYTEDPLYSKVSMAKVLLSIRNRILARVHGDGPRFALYSGHDDTVMPILAALGGSAWLLDWPPYAAFLAMELYADANNATAHFVRFIYQGKPLTLPGCRSDKLCPLELLLAATDYATDPNVCKASFKGPTTAMPIPVAASSDGETHVSFKALVLFVFVGLLLGVVFGLIIARTFAKNNQASSLSATDARSDSDSKALTIQTDYDDLNKGDVDERDELLSSQSPKHE</sequence>
<dbReference type="EMBL" id="VJMJ01000037">
    <property type="protein sequence ID" value="KAF0741288.1"/>
    <property type="molecule type" value="Genomic_DNA"/>
</dbReference>
<evidence type="ECO:0000256" key="3">
    <source>
        <dbReference type="SAM" id="MobiDB-lite"/>
    </source>
</evidence>
<evidence type="ECO:0008006" key="8">
    <source>
        <dbReference type="Google" id="ProtNLM"/>
    </source>
</evidence>
<feature type="chain" id="PRO_5026250996" description="Acid phosphatase" evidence="5">
    <location>
        <begin position="30"/>
        <end position="528"/>
    </location>
</feature>
<dbReference type="InterPro" id="IPR050645">
    <property type="entry name" value="Histidine_acid_phosphatase"/>
</dbReference>
<dbReference type="PANTHER" id="PTHR11567:SF110">
    <property type="entry name" value="2-PHOSPHOXYLOSE PHOSPHATASE 1"/>
    <property type="match status" value="1"/>
</dbReference>
<dbReference type="InterPro" id="IPR000560">
    <property type="entry name" value="His_Pase_clade-2"/>
</dbReference>
<dbReference type="CDD" id="cd07061">
    <property type="entry name" value="HP_HAP_like"/>
    <property type="match status" value="1"/>
</dbReference>
<dbReference type="Gene3D" id="3.40.50.1240">
    <property type="entry name" value="Phosphoglycerate mutase-like"/>
    <property type="match status" value="1"/>
</dbReference>
<evidence type="ECO:0000313" key="6">
    <source>
        <dbReference type="EMBL" id="KAF0741288.1"/>
    </source>
</evidence>
<dbReference type="AlphaFoldDB" id="A0A6G0XM27"/>
<dbReference type="PANTHER" id="PTHR11567">
    <property type="entry name" value="ACID PHOSPHATASE-RELATED"/>
    <property type="match status" value="1"/>
</dbReference>
<feature type="transmembrane region" description="Helical" evidence="4">
    <location>
        <begin position="453"/>
        <end position="473"/>
    </location>
</feature>
<dbReference type="SUPFAM" id="SSF53254">
    <property type="entry name" value="Phosphoglycerate mutase-like"/>
    <property type="match status" value="1"/>
</dbReference>
<feature type="region of interest" description="Disordered" evidence="3">
    <location>
        <begin position="507"/>
        <end position="528"/>
    </location>
</feature>
<evidence type="ECO:0000256" key="2">
    <source>
        <dbReference type="ARBA" id="ARBA00022801"/>
    </source>
</evidence>
<keyword evidence="5" id="KW-0732">Signal</keyword>
<evidence type="ECO:0000256" key="4">
    <source>
        <dbReference type="SAM" id="Phobius"/>
    </source>
</evidence>
<protein>
    <recommendedName>
        <fullName evidence="8">Acid phosphatase</fullName>
    </recommendedName>
</protein>
<evidence type="ECO:0000256" key="1">
    <source>
        <dbReference type="ARBA" id="ARBA00005375"/>
    </source>
</evidence>
<keyword evidence="7" id="KW-1185">Reference proteome</keyword>
<feature type="signal peptide" evidence="5">
    <location>
        <begin position="1"/>
        <end position="29"/>
    </location>
</feature>
<keyword evidence="4" id="KW-1133">Transmembrane helix</keyword>
<name>A0A6G0XM27_9STRA</name>
<evidence type="ECO:0000256" key="5">
    <source>
        <dbReference type="SAM" id="SignalP"/>
    </source>
</evidence>
<comment type="similarity">
    <text evidence="1">Belongs to the histidine acid phosphatase family.</text>
</comment>
<evidence type="ECO:0000313" key="7">
    <source>
        <dbReference type="Proteomes" id="UP000481153"/>
    </source>
</evidence>
<dbReference type="GO" id="GO:0016791">
    <property type="term" value="F:phosphatase activity"/>
    <property type="evidence" value="ECO:0007669"/>
    <property type="project" value="TreeGrafter"/>
</dbReference>